<feature type="domain" description="HTH cro/C1-type" evidence="1">
    <location>
        <begin position="30"/>
        <end position="83"/>
    </location>
</feature>
<keyword evidence="3" id="KW-1185">Reference proteome</keyword>
<dbReference type="EMBL" id="BAAAMU010000030">
    <property type="protein sequence ID" value="GAA1642208.1"/>
    <property type="molecule type" value="Genomic_DNA"/>
</dbReference>
<dbReference type="CDD" id="cd00093">
    <property type="entry name" value="HTH_XRE"/>
    <property type="match status" value="1"/>
</dbReference>
<organism evidence="2 3">
    <name type="scientific">Nonomuraea maheshkhaliensis</name>
    <dbReference type="NCBI Taxonomy" id="419590"/>
    <lineage>
        <taxon>Bacteria</taxon>
        <taxon>Bacillati</taxon>
        <taxon>Actinomycetota</taxon>
        <taxon>Actinomycetes</taxon>
        <taxon>Streptosporangiales</taxon>
        <taxon>Streptosporangiaceae</taxon>
        <taxon>Nonomuraea</taxon>
    </lineage>
</organism>
<protein>
    <submittedName>
        <fullName evidence="2">Helix-turn-helix transcriptional regulator</fullName>
    </submittedName>
</protein>
<dbReference type="InterPro" id="IPR010982">
    <property type="entry name" value="Lambda_DNA-bd_dom_sf"/>
</dbReference>
<sequence>MSVNRELADFLRRARSKVDPARAGLPPDDRIRRVPGLRREEVALLAGVSTDYYTRLEQGRRITPSDQVLDAVANALDLDDAGRTYLRELVGATTRTTRRRAPSVQRVRPGLYQLLDSLDGNPVLILGRRTDVLAANRLARALFTDFDAMPPRKRNYSRWMFLDPAARDLFVDWAEHARTCVESLRLDLAANPDDPLARDLLATLSEHSGEFRAWWDAHGVYQRTFGSKTLRHPVVGELTVEFETFTMPGDNDQTMFVYTTEPGTASREALNLLASWTLTRPGTDQETATPPPGR</sequence>
<dbReference type="PANTHER" id="PTHR35010:SF2">
    <property type="entry name" value="BLL4672 PROTEIN"/>
    <property type="match status" value="1"/>
</dbReference>
<dbReference type="PANTHER" id="PTHR35010">
    <property type="entry name" value="BLL4672 PROTEIN-RELATED"/>
    <property type="match status" value="1"/>
</dbReference>
<evidence type="ECO:0000313" key="2">
    <source>
        <dbReference type="EMBL" id="GAA1642208.1"/>
    </source>
</evidence>
<dbReference type="InterPro" id="IPR001387">
    <property type="entry name" value="Cro/C1-type_HTH"/>
</dbReference>
<gene>
    <name evidence="2" type="ORF">GCM10009733_044060</name>
</gene>
<dbReference type="Pfam" id="PF13560">
    <property type="entry name" value="HTH_31"/>
    <property type="match status" value="1"/>
</dbReference>
<evidence type="ECO:0000313" key="3">
    <source>
        <dbReference type="Proteomes" id="UP001500064"/>
    </source>
</evidence>
<dbReference type="Gene3D" id="3.30.450.180">
    <property type="match status" value="1"/>
</dbReference>
<dbReference type="Proteomes" id="UP001500064">
    <property type="component" value="Unassembled WGS sequence"/>
</dbReference>
<proteinExistence type="predicted"/>
<dbReference type="Pfam" id="PF17765">
    <property type="entry name" value="MLTR_LBD"/>
    <property type="match status" value="1"/>
</dbReference>
<dbReference type="InterPro" id="IPR041413">
    <property type="entry name" value="MLTR_LBD"/>
</dbReference>
<reference evidence="3" key="1">
    <citation type="journal article" date="2019" name="Int. J. Syst. Evol. Microbiol.">
        <title>The Global Catalogue of Microorganisms (GCM) 10K type strain sequencing project: providing services to taxonomists for standard genome sequencing and annotation.</title>
        <authorList>
            <consortium name="The Broad Institute Genomics Platform"/>
            <consortium name="The Broad Institute Genome Sequencing Center for Infectious Disease"/>
            <person name="Wu L."/>
            <person name="Ma J."/>
        </authorList>
    </citation>
    <scope>NUCLEOTIDE SEQUENCE [LARGE SCALE GENOMIC DNA]</scope>
    <source>
        <strain evidence="3">JCM 13929</strain>
    </source>
</reference>
<dbReference type="PROSITE" id="PS50943">
    <property type="entry name" value="HTH_CROC1"/>
    <property type="match status" value="1"/>
</dbReference>
<dbReference type="SUPFAM" id="SSF47413">
    <property type="entry name" value="lambda repressor-like DNA-binding domains"/>
    <property type="match status" value="1"/>
</dbReference>
<dbReference type="RefSeq" id="WP_346107443.1">
    <property type="nucleotide sequence ID" value="NZ_BAAAMU010000030.1"/>
</dbReference>
<evidence type="ECO:0000259" key="1">
    <source>
        <dbReference type="PROSITE" id="PS50943"/>
    </source>
</evidence>
<dbReference type="SMART" id="SM00530">
    <property type="entry name" value="HTH_XRE"/>
    <property type="match status" value="1"/>
</dbReference>
<name>A0ABP4RB35_9ACTN</name>
<comment type="caution">
    <text evidence="2">The sequence shown here is derived from an EMBL/GenBank/DDBJ whole genome shotgun (WGS) entry which is preliminary data.</text>
</comment>
<accession>A0ABP4RB35</accession>
<dbReference type="Gene3D" id="1.10.260.40">
    <property type="entry name" value="lambda repressor-like DNA-binding domains"/>
    <property type="match status" value="1"/>
</dbReference>